<evidence type="ECO:0000256" key="1">
    <source>
        <dbReference type="SAM" id="MobiDB-lite"/>
    </source>
</evidence>
<organism evidence="2 3">
    <name type="scientific">Haematococcus lacustris</name>
    <name type="common">Green alga</name>
    <name type="synonym">Haematococcus pluvialis</name>
    <dbReference type="NCBI Taxonomy" id="44745"/>
    <lineage>
        <taxon>Eukaryota</taxon>
        <taxon>Viridiplantae</taxon>
        <taxon>Chlorophyta</taxon>
        <taxon>core chlorophytes</taxon>
        <taxon>Chlorophyceae</taxon>
        <taxon>CS clade</taxon>
        <taxon>Chlamydomonadales</taxon>
        <taxon>Haematococcaceae</taxon>
        <taxon>Haematococcus</taxon>
    </lineage>
</organism>
<dbReference type="EMBL" id="BLLF01001580">
    <property type="protein sequence ID" value="GFH20134.1"/>
    <property type="molecule type" value="Genomic_DNA"/>
</dbReference>
<feature type="non-terminal residue" evidence="2">
    <location>
        <position position="94"/>
    </location>
</feature>
<accession>A0A699ZN05</accession>
<name>A0A699ZN05_HAELA</name>
<sequence length="94" mass="10261">MDIISAQIEWMAPCCAFQHGLSAWIVLLNTCDAAEKETQAPRHPRTGCSRGSGQQEDEGQGQVEQEVIAERRQVIKAAFRALVEAALPDLSPAQ</sequence>
<dbReference type="Proteomes" id="UP000485058">
    <property type="component" value="Unassembled WGS sequence"/>
</dbReference>
<evidence type="ECO:0000313" key="3">
    <source>
        <dbReference type="Proteomes" id="UP000485058"/>
    </source>
</evidence>
<dbReference type="AlphaFoldDB" id="A0A699ZN05"/>
<gene>
    <name evidence="2" type="ORF">HaLaN_17210</name>
</gene>
<comment type="caution">
    <text evidence="2">The sequence shown here is derived from an EMBL/GenBank/DDBJ whole genome shotgun (WGS) entry which is preliminary data.</text>
</comment>
<proteinExistence type="predicted"/>
<keyword evidence="3" id="KW-1185">Reference proteome</keyword>
<feature type="region of interest" description="Disordered" evidence="1">
    <location>
        <begin position="36"/>
        <end position="63"/>
    </location>
</feature>
<protein>
    <submittedName>
        <fullName evidence="2">Uncharacterized protein</fullName>
    </submittedName>
</protein>
<evidence type="ECO:0000313" key="2">
    <source>
        <dbReference type="EMBL" id="GFH20134.1"/>
    </source>
</evidence>
<reference evidence="2 3" key="1">
    <citation type="submission" date="2020-02" db="EMBL/GenBank/DDBJ databases">
        <title>Draft genome sequence of Haematococcus lacustris strain NIES-144.</title>
        <authorList>
            <person name="Morimoto D."/>
            <person name="Nakagawa S."/>
            <person name="Yoshida T."/>
            <person name="Sawayama S."/>
        </authorList>
    </citation>
    <scope>NUCLEOTIDE SEQUENCE [LARGE SCALE GENOMIC DNA]</scope>
    <source>
        <strain evidence="2 3">NIES-144</strain>
    </source>
</reference>